<proteinExistence type="predicted"/>
<evidence type="ECO:0000313" key="2">
    <source>
        <dbReference type="Proteomes" id="UP000887560"/>
    </source>
</evidence>
<keyword evidence="2" id="KW-1185">Reference proteome</keyword>
<feature type="region of interest" description="Disordered" evidence="1">
    <location>
        <begin position="1"/>
        <end position="20"/>
    </location>
</feature>
<protein>
    <submittedName>
        <fullName evidence="3">Uncharacterized protein</fullName>
    </submittedName>
</protein>
<sequence length="272" mass="28612">LPSAKENTTISAISTEQHSPSPLCRWGIYPSSTPTGSPQLFAASFLASTAVSTENTINSFNGFGRQEQQQQQNWNEGIVVNKMNLQQQQLPDTIINFGNTSMGGRPQVYEMHQEASTSMVGTTGLSPSTISSSTFMSPQDPTITKIQQQQQQPTPYLFHQTSSGSTLCQLGGDIIEQQSQQQQQQHLMMTTTTNMCCSPSSSSGSQPHLVPLSGSICGGGGGVGGGGGANDSGLSSLSGIGGSGCFGTGTNILLHPHNFSPDVRGDLEELEP</sequence>
<reference evidence="3" key="1">
    <citation type="submission" date="2022-11" db="UniProtKB">
        <authorList>
            <consortium name="WormBaseParasite"/>
        </authorList>
    </citation>
    <scope>IDENTIFICATION</scope>
</reference>
<dbReference type="Proteomes" id="UP000887560">
    <property type="component" value="Unplaced"/>
</dbReference>
<name>A0A915P778_9BILA</name>
<organism evidence="2 3">
    <name type="scientific">Meloidogyne floridensis</name>
    <dbReference type="NCBI Taxonomy" id="298350"/>
    <lineage>
        <taxon>Eukaryota</taxon>
        <taxon>Metazoa</taxon>
        <taxon>Ecdysozoa</taxon>
        <taxon>Nematoda</taxon>
        <taxon>Chromadorea</taxon>
        <taxon>Rhabditida</taxon>
        <taxon>Tylenchina</taxon>
        <taxon>Tylenchomorpha</taxon>
        <taxon>Tylenchoidea</taxon>
        <taxon>Meloidogynidae</taxon>
        <taxon>Meloidogyninae</taxon>
        <taxon>Meloidogyne</taxon>
    </lineage>
</organism>
<dbReference type="WBParaSite" id="scf7180000423160.g10350">
    <property type="protein sequence ID" value="scf7180000423160.g10350"/>
    <property type="gene ID" value="scf7180000423160.g10350"/>
</dbReference>
<evidence type="ECO:0000313" key="3">
    <source>
        <dbReference type="WBParaSite" id="scf7180000423160.g10350"/>
    </source>
</evidence>
<evidence type="ECO:0000256" key="1">
    <source>
        <dbReference type="SAM" id="MobiDB-lite"/>
    </source>
</evidence>
<dbReference type="AlphaFoldDB" id="A0A915P778"/>
<accession>A0A915P778</accession>